<feature type="domain" description="DUF5624" evidence="2">
    <location>
        <begin position="108"/>
        <end position="234"/>
    </location>
</feature>
<dbReference type="EMBL" id="LNYR01000048">
    <property type="protein sequence ID" value="KTD43232.1"/>
    <property type="molecule type" value="Genomic_DNA"/>
</dbReference>
<dbReference type="AlphaFoldDB" id="A0A378KWY1"/>
<dbReference type="InterPro" id="IPR041132">
    <property type="entry name" value="DUF5624"/>
</dbReference>
<evidence type="ECO:0000313" key="4">
    <source>
        <dbReference type="EMBL" id="STY18111.1"/>
    </source>
</evidence>
<accession>A0A378KWY1</accession>
<reference evidence="4 6" key="2">
    <citation type="submission" date="2018-06" db="EMBL/GenBank/DDBJ databases">
        <authorList>
            <consortium name="Pathogen Informatics"/>
            <person name="Doyle S."/>
        </authorList>
    </citation>
    <scope>NUCLEOTIDE SEQUENCE [LARGE SCALE GENOMIC DNA]</scope>
    <source>
        <strain evidence="4 6">NCTC12376</strain>
    </source>
</reference>
<organism evidence="4 6">
    <name type="scientific">Legionella quateirensis</name>
    <dbReference type="NCBI Taxonomy" id="45072"/>
    <lineage>
        <taxon>Bacteria</taxon>
        <taxon>Pseudomonadati</taxon>
        <taxon>Pseudomonadota</taxon>
        <taxon>Gammaproteobacteria</taxon>
        <taxon>Legionellales</taxon>
        <taxon>Legionellaceae</taxon>
        <taxon>Legionella</taxon>
    </lineage>
</organism>
<evidence type="ECO:0000313" key="5">
    <source>
        <dbReference type="Proteomes" id="UP000054639"/>
    </source>
</evidence>
<dbReference type="Proteomes" id="UP000254230">
    <property type="component" value="Unassembled WGS sequence"/>
</dbReference>
<keyword evidence="1" id="KW-0732">Signal</keyword>
<dbReference type="RefSeq" id="WP_058475257.1">
    <property type="nucleotide sequence ID" value="NZ_CAAAIL010000010.1"/>
</dbReference>
<name>A0A378KWY1_9GAMM</name>
<reference evidence="3 5" key="1">
    <citation type="submission" date="2015-11" db="EMBL/GenBank/DDBJ databases">
        <title>Genomic analysis of 38 Legionella species identifies large and diverse effector repertoires.</title>
        <authorList>
            <person name="Burstein D."/>
            <person name="Amaro F."/>
            <person name="Zusman T."/>
            <person name="Lifshitz Z."/>
            <person name="Cohen O."/>
            <person name="Gilbert J.A."/>
            <person name="Pupko T."/>
            <person name="Shuman H.A."/>
            <person name="Segal G."/>
        </authorList>
    </citation>
    <scope>NUCLEOTIDE SEQUENCE [LARGE SCALE GENOMIC DNA]</scope>
    <source>
        <strain evidence="3 5">ATCC 49507</strain>
    </source>
</reference>
<dbReference type="Gene3D" id="6.10.250.2710">
    <property type="match status" value="1"/>
</dbReference>
<evidence type="ECO:0000259" key="2">
    <source>
        <dbReference type="Pfam" id="PF18538"/>
    </source>
</evidence>
<sequence>MKNNNSAFSLIFLCLSLVTPVNFAAEATTYTTPIQFMNLYFDFTGSGEVDFPKNKMTIGDYLIQSEKAKNQNTPYNGPLVMFLDSSIYIYDQNRKLLYSKLLRTNRSSGFFEMTAVSHIGPALSYLAKIKENGDPSWKSAMAGLLEDIRQVRTLNAQTTDNWLDKANIKSWQPHKQQIQAMVDYAMSMAGNYIISVQNGAPFDLYSLQQNFLNGNKDYPIPYNSVMIATFMLTAIQSMTEVHDGLVHLHLDWPHAMVIVRNVAGSNVSAGLTTGTNWMVPFVHALSNNQIPADRILIAPYAQIKDDTGEDPLPVASYQYYTEAVWGSIYNRSKIAQSVFTQLETIYMPGRPAIPGDYNYSKASDITDFMVRLKYSLLDPREMLSNTVGFWMAGEMQNKNWDSTKIEIPGLTTGFPTGITEYPKQNPDISNQAKAELLNQDINWHL</sequence>
<dbReference type="Proteomes" id="UP000054639">
    <property type="component" value="Unassembled WGS sequence"/>
</dbReference>
<gene>
    <name evidence="3" type="ORF">Lqua_3133</name>
    <name evidence="4" type="ORF">NCTC12376_01927</name>
</gene>
<keyword evidence="5" id="KW-1185">Reference proteome</keyword>
<evidence type="ECO:0000313" key="3">
    <source>
        <dbReference type="EMBL" id="KTD43232.1"/>
    </source>
</evidence>
<feature type="chain" id="PRO_5016690372" description="DUF5624 domain-containing protein" evidence="1">
    <location>
        <begin position="25"/>
        <end position="445"/>
    </location>
</feature>
<protein>
    <recommendedName>
        <fullName evidence="2">DUF5624 domain-containing protein</fullName>
    </recommendedName>
</protein>
<proteinExistence type="predicted"/>
<dbReference type="Pfam" id="PF18538">
    <property type="entry name" value="DUF5624"/>
    <property type="match status" value="1"/>
</dbReference>
<evidence type="ECO:0000313" key="6">
    <source>
        <dbReference type="Proteomes" id="UP000254230"/>
    </source>
</evidence>
<evidence type="ECO:0000256" key="1">
    <source>
        <dbReference type="SAM" id="SignalP"/>
    </source>
</evidence>
<feature type="signal peptide" evidence="1">
    <location>
        <begin position="1"/>
        <end position="24"/>
    </location>
</feature>
<dbReference type="EMBL" id="UGOW01000001">
    <property type="protein sequence ID" value="STY18111.1"/>
    <property type="molecule type" value="Genomic_DNA"/>
</dbReference>